<evidence type="ECO:0000313" key="4">
    <source>
        <dbReference type="EMBL" id="RAL39170.1"/>
    </source>
</evidence>
<organism evidence="4 5">
    <name type="scientific">Cuscuta australis</name>
    <dbReference type="NCBI Taxonomy" id="267555"/>
    <lineage>
        <taxon>Eukaryota</taxon>
        <taxon>Viridiplantae</taxon>
        <taxon>Streptophyta</taxon>
        <taxon>Embryophyta</taxon>
        <taxon>Tracheophyta</taxon>
        <taxon>Spermatophyta</taxon>
        <taxon>Magnoliopsida</taxon>
        <taxon>eudicotyledons</taxon>
        <taxon>Gunneridae</taxon>
        <taxon>Pentapetalae</taxon>
        <taxon>asterids</taxon>
        <taxon>lamiids</taxon>
        <taxon>Solanales</taxon>
        <taxon>Convolvulaceae</taxon>
        <taxon>Cuscuteae</taxon>
        <taxon>Cuscuta</taxon>
        <taxon>Cuscuta subgen. Grammica</taxon>
        <taxon>Cuscuta sect. Cleistogrammica</taxon>
    </lineage>
</organism>
<accession>A0A328D285</accession>
<keyword evidence="2" id="KW-1133">Transmembrane helix</keyword>
<keyword evidence="2" id="KW-0472">Membrane</keyword>
<feature type="region of interest" description="Disordered" evidence="1">
    <location>
        <begin position="246"/>
        <end position="268"/>
    </location>
</feature>
<keyword evidence="2" id="KW-0812">Transmembrane</keyword>
<feature type="compositionally biased region" description="Polar residues" evidence="1">
    <location>
        <begin position="114"/>
        <end position="127"/>
    </location>
</feature>
<protein>
    <recommendedName>
        <fullName evidence="3">Reverse transcriptase zinc-binding domain-containing protein</fullName>
    </recommendedName>
</protein>
<feature type="compositionally biased region" description="Polar residues" evidence="1">
    <location>
        <begin position="10"/>
        <end position="36"/>
    </location>
</feature>
<evidence type="ECO:0000256" key="1">
    <source>
        <dbReference type="SAM" id="MobiDB-lite"/>
    </source>
</evidence>
<feature type="domain" description="Reverse transcriptase zinc-binding" evidence="3">
    <location>
        <begin position="355"/>
        <end position="437"/>
    </location>
</feature>
<feature type="compositionally biased region" description="Polar residues" evidence="1">
    <location>
        <begin position="90"/>
        <end position="102"/>
    </location>
</feature>
<evidence type="ECO:0000256" key="2">
    <source>
        <dbReference type="SAM" id="Phobius"/>
    </source>
</evidence>
<feature type="transmembrane region" description="Helical" evidence="2">
    <location>
        <begin position="810"/>
        <end position="829"/>
    </location>
</feature>
<comment type="caution">
    <text evidence="4">The sequence shown here is derived from an EMBL/GenBank/DDBJ whole genome shotgun (WGS) entry which is preliminary data.</text>
</comment>
<evidence type="ECO:0000313" key="5">
    <source>
        <dbReference type="Proteomes" id="UP000249390"/>
    </source>
</evidence>
<dbReference type="InterPro" id="IPR026960">
    <property type="entry name" value="RVT-Znf"/>
</dbReference>
<dbReference type="EMBL" id="NQVE01000202">
    <property type="protein sequence ID" value="RAL39170.1"/>
    <property type="molecule type" value="Genomic_DNA"/>
</dbReference>
<dbReference type="AlphaFoldDB" id="A0A328D285"/>
<keyword evidence="5" id="KW-1185">Reference proteome</keyword>
<feature type="region of interest" description="Disordered" evidence="1">
    <location>
        <begin position="1"/>
        <end position="127"/>
    </location>
</feature>
<dbReference type="Pfam" id="PF13966">
    <property type="entry name" value="zf-RVT"/>
    <property type="match status" value="1"/>
</dbReference>
<sequence>MAYPIPPGSVPNQSQTPQQAPSGSVSKQSPTPQQIPSKGVPKPPQQATQRSELPLNSKPLKGNSAELPPLPKTANGSQSHSGQIEHPKNQKASSSGFKNTPHYNKDPKSPKQPKYSQNTDRSTINMVPQSSNAFAILSDISENPLLESLPRSGKEIQDLAARAISNFPLLPVPKPPDDSISQMHCAENTSANPSNRSVFFEEIDHGPGEMESDVFFSDEGYMSPPIIEEKDSTNNDLSEKAKKYLMDPPAAHTRKNNSHAKTSQTPNPKKAVSFWWDNWSGIGALGAVSNQLNGKYLLEPLKTYTLNKQFDFSKLVDILDPGFFFHFNVNLDLIGSNVPDQPIWKPKSNGQFSTQAVKHFHRPNNSVDNVIINCWHPCVPFKISFLYWRVLFQKLPMDDFLMHIGIPTVSKCYCCTHPHAESLEHVFCNGELAHQVWKHYEYVFGIHGNSHTIRQHLHLWWKNKLHSKKPAVREFLQQCVPIFILWVWRAYSSIKYGGCDYSVARVIHLVGKEAAKASSRKWPSLNEVLPHWKSVFKLAGTLPKSFMIKKVCWQYPEGESVKLNLAGGQFPHQTAAAAVLRNSKGEFLFGYASSSPKPKYMVYLEVAVQVLSWGLAHGFRSIIIETDEGEVPFLQLGINPEQDDYLRKFHFLLSCVKSSFEVCEKQVNRLPHFLLTWSCNQSHSFQFFSVFDLPLEAQKLHQFDLRQFPSYASTSAKPGPAVGLAVLLWCECGPTLLKYLIVRLCSLAIVPRLDLLCCFVVRTVPLPLTFEDCSPRKVCLPYEGLALGLGLVLPSFSTRSLSSFFFRPSSFVLLLLLLSSSFFLLLLHLRSPSTCSRRTPFFAGHPCRPTSASNAAAFPQPVAAAASFARGPPSALAPPTTVHLVVLPNVASTAGVLPRRRIAAPPVAAHRRRAAAPPLSPASVTVAASSRCPELISPAD</sequence>
<name>A0A328D285_9ASTE</name>
<dbReference type="Proteomes" id="UP000249390">
    <property type="component" value="Unassembled WGS sequence"/>
</dbReference>
<proteinExistence type="predicted"/>
<gene>
    <name evidence="4" type="ORF">DM860_015706</name>
</gene>
<reference evidence="4 5" key="1">
    <citation type="submission" date="2018-06" db="EMBL/GenBank/DDBJ databases">
        <title>The Genome of Cuscuta australis (Dodder) Provides Insight into the Evolution of Plant Parasitism.</title>
        <authorList>
            <person name="Liu H."/>
        </authorList>
    </citation>
    <scope>NUCLEOTIDE SEQUENCE [LARGE SCALE GENOMIC DNA]</scope>
    <source>
        <strain evidence="5">cv. Yunnan</strain>
        <tissue evidence="4">Vines</tissue>
    </source>
</reference>
<evidence type="ECO:0000259" key="3">
    <source>
        <dbReference type="Pfam" id="PF13966"/>
    </source>
</evidence>